<dbReference type="RefSeq" id="WP_326927819.1">
    <property type="nucleotide sequence ID" value="NZ_CP123443.1"/>
</dbReference>
<name>A0ABY8MIB2_9SPIO</name>
<evidence type="ECO:0000313" key="3">
    <source>
        <dbReference type="Proteomes" id="UP001228690"/>
    </source>
</evidence>
<accession>A0ABY8MIB2</accession>
<sequence>MKSKNIFMVLIAFIAVSCATVSIEEDPVGNAMELYEAVQESAVTIDEMTYTYENGDMNVEIRKYEDQPYLATTLGEKWLILFMEIGEDGVTQAEEMILLNDTDKIEYRIPAEDIATKDGYVSYQGTAGETDTIDVELKVYGDMFAMGNATLRIEGTKAYLDGLLGVRSYVAIKDMIEDQPEVKTIVLGAVPGSLNDQINMPTGLMIREAELNTELTATSAIASGGTDLFASGVERVYTEGATIGVHSWCCVGEVPANEVAKDDPAHGDQLDYFREILGEELGPEFYFYTLESAEFDGMHTMTREEIEEYSLATSFQ</sequence>
<dbReference type="PROSITE" id="PS51257">
    <property type="entry name" value="PROKAR_LIPOPROTEIN"/>
    <property type="match status" value="1"/>
</dbReference>
<organism evidence="2 3">
    <name type="scientific">Candidatus Haliotispira prima</name>
    <dbReference type="NCBI Taxonomy" id="3034016"/>
    <lineage>
        <taxon>Bacteria</taxon>
        <taxon>Pseudomonadati</taxon>
        <taxon>Spirochaetota</taxon>
        <taxon>Spirochaetia</taxon>
        <taxon>Spirochaetales</taxon>
        <taxon>Spirochaetaceae</taxon>
        <taxon>Candidatus Haliotispira</taxon>
    </lineage>
</organism>
<dbReference type="EMBL" id="CP123443">
    <property type="protein sequence ID" value="WGK69633.1"/>
    <property type="molecule type" value="Genomic_DNA"/>
</dbReference>
<keyword evidence="1" id="KW-0732">Signal</keyword>
<evidence type="ECO:0000256" key="1">
    <source>
        <dbReference type="SAM" id="SignalP"/>
    </source>
</evidence>
<proteinExistence type="predicted"/>
<keyword evidence="3" id="KW-1185">Reference proteome</keyword>
<evidence type="ECO:0000313" key="2">
    <source>
        <dbReference type="EMBL" id="WGK69633.1"/>
    </source>
</evidence>
<reference evidence="2 3" key="1">
    <citation type="submission" date="2023-04" db="EMBL/GenBank/DDBJ databases">
        <title>Spirochaete genome identified in red abalone sample constitutes a novel genus.</title>
        <authorList>
            <person name="Sharma S.P."/>
            <person name="Purcell C.M."/>
            <person name="Hyde J.R."/>
            <person name="Severin A.J."/>
        </authorList>
    </citation>
    <scope>NUCLEOTIDE SEQUENCE [LARGE SCALE GENOMIC DNA]</scope>
    <source>
        <strain evidence="2 3">SP-2023</strain>
    </source>
</reference>
<protein>
    <submittedName>
        <fullName evidence="2">Uncharacterized protein</fullName>
    </submittedName>
</protein>
<feature type="signal peptide" evidence="1">
    <location>
        <begin position="1"/>
        <end position="19"/>
    </location>
</feature>
<dbReference type="Proteomes" id="UP001228690">
    <property type="component" value="Chromosome"/>
</dbReference>
<feature type="chain" id="PRO_5046330387" evidence="1">
    <location>
        <begin position="20"/>
        <end position="316"/>
    </location>
</feature>
<gene>
    <name evidence="2" type="ORF">P0082_01875</name>
</gene>